<protein>
    <recommendedName>
        <fullName evidence="1">DUF4440 domain-containing protein</fullName>
    </recommendedName>
</protein>
<dbReference type="RefSeq" id="WP_317975350.1">
    <property type="nucleotide sequence ID" value="NZ_BTFW01000001.1"/>
</dbReference>
<dbReference type="Proteomes" id="UP001187221">
    <property type="component" value="Unassembled WGS sequence"/>
</dbReference>
<evidence type="ECO:0000313" key="2">
    <source>
        <dbReference type="EMBL" id="GMM61689.1"/>
    </source>
</evidence>
<name>A0ABQ6P8Y8_9SPHN</name>
<sequence length="138" mass="14688">MTLFSSSGGAAQAAELAVRLQRGVFNRALAEGDLAAIGPLLARDVVLVTGTDSAVLAGRKVQLAAWKREFSAARRTIYVRTPDTIAVSGVEPIALEQGEWQGIEAASGAVEAQGRYCAKWRQVDGQWVIIAEIFVTMA</sequence>
<organism evidence="2 3">
    <name type="scientific">Novosphingobium pituita</name>
    <dbReference type="NCBI Taxonomy" id="3056842"/>
    <lineage>
        <taxon>Bacteria</taxon>
        <taxon>Pseudomonadati</taxon>
        <taxon>Pseudomonadota</taxon>
        <taxon>Alphaproteobacteria</taxon>
        <taxon>Sphingomonadales</taxon>
        <taxon>Sphingomonadaceae</taxon>
        <taxon>Novosphingobium</taxon>
    </lineage>
</organism>
<dbReference type="Gene3D" id="3.10.450.50">
    <property type="match status" value="1"/>
</dbReference>
<gene>
    <name evidence="2" type="ORF">NUTIK01_24660</name>
</gene>
<dbReference type="SUPFAM" id="SSF54427">
    <property type="entry name" value="NTF2-like"/>
    <property type="match status" value="1"/>
</dbReference>
<dbReference type="Pfam" id="PF14534">
    <property type="entry name" value="DUF4440"/>
    <property type="match status" value="1"/>
</dbReference>
<comment type="caution">
    <text evidence="2">The sequence shown here is derived from an EMBL/GenBank/DDBJ whole genome shotgun (WGS) entry which is preliminary data.</text>
</comment>
<accession>A0ABQ6P8Y8</accession>
<keyword evidence="3" id="KW-1185">Reference proteome</keyword>
<proteinExistence type="predicted"/>
<dbReference type="InterPro" id="IPR027843">
    <property type="entry name" value="DUF4440"/>
</dbReference>
<dbReference type="EMBL" id="BTFW01000001">
    <property type="protein sequence ID" value="GMM61689.1"/>
    <property type="molecule type" value="Genomic_DNA"/>
</dbReference>
<reference evidence="2 3" key="1">
    <citation type="submission" date="2023-06" db="EMBL/GenBank/DDBJ databases">
        <title>Draft genome sequence of Novosphingobium sp. strain IK01.</title>
        <authorList>
            <person name="Hatamoto M."/>
            <person name="Ikarashi T."/>
            <person name="Yamaguchi T."/>
        </authorList>
    </citation>
    <scope>NUCLEOTIDE SEQUENCE [LARGE SCALE GENOMIC DNA]</scope>
    <source>
        <strain evidence="2 3">IK01</strain>
    </source>
</reference>
<feature type="domain" description="DUF4440" evidence="1">
    <location>
        <begin position="25"/>
        <end position="129"/>
    </location>
</feature>
<dbReference type="InterPro" id="IPR032710">
    <property type="entry name" value="NTF2-like_dom_sf"/>
</dbReference>
<evidence type="ECO:0000259" key="1">
    <source>
        <dbReference type="Pfam" id="PF14534"/>
    </source>
</evidence>
<evidence type="ECO:0000313" key="3">
    <source>
        <dbReference type="Proteomes" id="UP001187221"/>
    </source>
</evidence>